<dbReference type="OrthoDB" id="9776313at2"/>
<dbReference type="InterPro" id="IPR051207">
    <property type="entry name" value="ComplexI_NDUFA9_subunit"/>
</dbReference>
<evidence type="ECO:0000313" key="2">
    <source>
        <dbReference type="Proteomes" id="UP000179145"/>
    </source>
</evidence>
<gene>
    <name evidence="1" type="ORF">A0U89_03510</name>
</gene>
<accession>A0A1D8URQ5</accession>
<dbReference type="RefSeq" id="WP_070402119.1">
    <property type="nucleotide sequence ID" value="NZ_BJVW01000002.1"/>
</dbReference>
<dbReference type="EMBL" id="CP014674">
    <property type="protein sequence ID" value="AOX16342.1"/>
    <property type="molecule type" value="Genomic_DNA"/>
</dbReference>
<dbReference type="Proteomes" id="UP000179145">
    <property type="component" value="Chromosome"/>
</dbReference>
<evidence type="ECO:0000313" key="1">
    <source>
        <dbReference type="EMBL" id="AOX16342.1"/>
    </source>
</evidence>
<dbReference type="Pfam" id="PF01370">
    <property type="entry name" value="Epimerase"/>
    <property type="match status" value="1"/>
</dbReference>
<dbReference type="CDD" id="cd05271">
    <property type="entry name" value="NDUFA9_like_SDR_a"/>
    <property type="match status" value="1"/>
</dbReference>
<dbReference type="Gene3D" id="3.40.50.720">
    <property type="entry name" value="NAD(P)-binding Rossmann-like Domain"/>
    <property type="match status" value="1"/>
</dbReference>
<dbReference type="KEGG" id="kba:A0U89_03510"/>
<dbReference type="SUPFAM" id="SSF51735">
    <property type="entry name" value="NAD(P)-binding Rossmann-fold domains"/>
    <property type="match status" value="1"/>
</dbReference>
<dbReference type="STRING" id="153496.A0U89_03510"/>
<organism evidence="1 2">
    <name type="scientific">Kozakia baliensis</name>
    <dbReference type="NCBI Taxonomy" id="153496"/>
    <lineage>
        <taxon>Bacteria</taxon>
        <taxon>Pseudomonadati</taxon>
        <taxon>Pseudomonadota</taxon>
        <taxon>Alphaproteobacteria</taxon>
        <taxon>Acetobacterales</taxon>
        <taxon>Acetobacteraceae</taxon>
        <taxon>Kozakia</taxon>
    </lineage>
</organism>
<name>A0A1D8URQ5_9PROT</name>
<dbReference type="GO" id="GO:0044877">
    <property type="term" value="F:protein-containing complex binding"/>
    <property type="evidence" value="ECO:0007669"/>
    <property type="project" value="TreeGrafter"/>
</dbReference>
<dbReference type="InterPro" id="IPR036291">
    <property type="entry name" value="NAD(P)-bd_dom_sf"/>
</dbReference>
<reference evidence="1 2" key="1">
    <citation type="journal article" date="2016" name="Microb. Cell Fact.">
        <title>Dissection of exopolysaccharide biosynthesis in Kozakia baliensis.</title>
        <authorList>
            <person name="Brandt J.U."/>
            <person name="Jakob F."/>
            <person name="Behr J."/>
            <person name="Geissler A.J."/>
            <person name="Vogel R.F."/>
        </authorList>
    </citation>
    <scope>NUCLEOTIDE SEQUENCE [LARGE SCALE GENOMIC DNA]</scope>
    <source>
        <strain evidence="1 2">DSM 14400</strain>
    </source>
</reference>
<proteinExistence type="predicted"/>
<dbReference type="AlphaFoldDB" id="A0A1D8URQ5"/>
<keyword evidence="2" id="KW-1185">Reference proteome</keyword>
<dbReference type="PANTHER" id="PTHR12126">
    <property type="entry name" value="NADH-UBIQUINONE OXIDOREDUCTASE 39 KDA SUBUNIT-RELATED"/>
    <property type="match status" value="1"/>
</dbReference>
<dbReference type="PANTHER" id="PTHR12126:SF11">
    <property type="entry name" value="NADH DEHYDROGENASE [UBIQUINONE] 1 ALPHA SUBCOMPLEX SUBUNIT 9, MITOCHONDRIAL"/>
    <property type="match status" value="1"/>
</dbReference>
<protein>
    <submittedName>
        <fullName evidence="1">Uncharacterized protein</fullName>
    </submittedName>
</protein>
<dbReference type="InterPro" id="IPR001509">
    <property type="entry name" value="Epimerase_deHydtase"/>
</dbReference>
<sequence length="309" mass="33919">MTRPIATVLGGNGFIGRQVVERLVARGYTVRVASREPKKLGKLRRLGGGDKVVPAYASVTDATTLRSVFQGAKVGVNLVSILTESRDATFHAINAQGAGRAARSARNEGVERYVHVSAIGADHNSPSEYGRTKAEGEGHVRAAFPDAAIIRPSVVFGPEDRFLNMFAMMARFSPVMPVFCENTRFQPVYVGDVAEAIVRSLEREGNAPHLIEAGGPKVMTMLEIMRYVAQEVGGKHLLLPVPLPLAKLEARLFECLPGKLLTRDQLAMLQLDNVVSGKTETLENLKIEPTPLYRIAPLYLKKKWRFFRA</sequence>
<dbReference type="eggNOG" id="COG0702">
    <property type="taxonomic scope" value="Bacteria"/>
</dbReference>